<protein>
    <submittedName>
        <fullName evidence="4">Uncharacterized protein</fullName>
    </submittedName>
</protein>
<dbReference type="Gene3D" id="3.80.10.10">
    <property type="entry name" value="Ribonuclease Inhibitor"/>
    <property type="match status" value="2"/>
</dbReference>
<dbReference type="PROSITE" id="PS51257">
    <property type="entry name" value="PROKAR_LIPOPROTEIN"/>
    <property type="match status" value="1"/>
</dbReference>
<dbReference type="RefSeq" id="WP_093276276.1">
    <property type="nucleotide sequence ID" value="NZ_FNDD01000021.1"/>
</dbReference>
<keyword evidence="5" id="KW-1185">Reference proteome</keyword>
<dbReference type="STRING" id="861298.SAMN04488136_12137"/>
<dbReference type="AlphaFoldDB" id="A0A1G8DS24"/>
<feature type="chain" id="PRO_5011752883" evidence="3">
    <location>
        <begin position="25"/>
        <end position="468"/>
    </location>
</feature>
<name>A0A1G8DS24_9VIBR</name>
<gene>
    <name evidence="4" type="ORF">SAMN04488136_12137</name>
</gene>
<keyword evidence="1" id="KW-0433">Leucine-rich repeat</keyword>
<dbReference type="InterPro" id="IPR001611">
    <property type="entry name" value="Leu-rich_rpt"/>
</dbReference>
<organism evidence="4 5">
    <name type="scientific">Vibrio xiamenensis</name>
    <dbReference type="NCBI Taxonomy" id="861298"/>
    <lineage>
        <taxon>Bacteria</taxon>
        <taxon>Pseudomonadati</taxon>
        <taxon>Pseudomonadota</taxon>
        <taxon>Gammaproteobacteria</taxon>
        <taxon>Vibrionales</taxon>
        <taxon>Vibrionaceae</taxon>
        <taxon>Vibrio</taxon>
    </lineage>
</organism>
<sequence>MTIKKLCYYIISIIACLFSRFSFSESDVDLANKIISSSQVVHEIKESVSPDNNVSFYVDGLTVKLTQKSVNNCDVINTSVIKLNDGSVISGTSSIPRTSVVLDKEGELLSVSLESPKNINRKIFDIISHVNELHIYNLDDENFSVHLEQFIYLTYFYISRSNIKELIFPKSGVLKEVGISTSDIFSISGLDNQMGLYKMIMDSNIKSGYDTIYNLENLECLSLALNEKIFNFGRLENLKKLDVYSPKFEDIKEIFNLKKLKNLSLWYLKDIRIQGVEFPQSIDNLSISASDNKAVPDVRGLKNLKALRFSNIINYHKLRIGYLPSLTKLNVKNSQLDELSGIGQFNNLEFLDIERNNVSDVYEISKLKNLKVFKARDNNIKDVTPLFELKNLERVELRKNKIETVVPMGVGSSIKYIDYSRNPVKNVDLESLVDYPYVSIILLDTPYLNNASQEEINKITNLRLKGHF</sequence>
<evidence type="ECO:0000256" key="3">
    <source>
        <dbReference type="SAM" id="SignalP"/>
    </source>
</evidence>
<feature type="signal peptide" evidence="3">
    <location>
        <begin position="1"/>
        <end position="24"/>
    </location>
</feature>
<evidence type="ECO:0000256" key="2">
    <source>
        <dbReference type="ARBA" id="ARBA00022737"/>
    </source>
</evidence>
<dbReference type="OrthoDB" id="9778516at2"/>
<dbReference type="PANTHER" id="PTHR46652">
    <property type="entry name" value="LEUCINE-RICH REPEAT AND IQ DOMAIN-CONTAINING PROTEIN 1-RELATED"/>
    <property type="match status" value="1"/>
</dbReference>
<dbReference type="PANTHER" id="PTHR46652:SF3">
    <property type="entry name" value="LEUCINE-RICH REPEAT-CONTAINING PROTEIN 9"/>
    <property type="match status" value="1"/>
</dbReference>
<evidence type="ECO:0000313" key="4">
    <source>
        <dbReference type="EMBL" id="SDH60473.1"/>
    </source>
</evidence>
<dbReference type="InterPro" id="IPR050836">
    <property type="entry name" value="SDS22/Internalin_LRR"/>
</dbReference>
<dbReference type="EMBL" id="FNDD01000021">
    <property type="protein sequence ID" value="SDH60473.1"/>
    <property type="molecule type" value="Genomic_DNA"/>
</dbReference>
<dbReference type="InterPro" id="IPR032675">
    <property type="entry name" value="LRR_dom_sf"/>
</dbReference>
<keyword evidence="3" id="KW-0732">Signal</keyword>
<evidence type="ECO:0000256" key="1">
    <source>
        <dbReference type="ARBA" id="ARBA00022614"/>
    </source>
</evidence>
<keyword evidence="2" id="KW-0677">Repeat</keyword>
<dbReference type="SUPFAM" id="SSF52058">
    <property type="entry name" value="L domain-like"/>
    <property type="match status" value="1"/>
</dbReference>
<accession>A0A1G8DS24</accession>
<evidence type="ECO:0000313" key="5">
    <source>
        <dbReference type="Proteomes" id="UP000198854"/>
    </source>
</evidence>
<reference evidence="4 5" key="1">
    <citation type="submission" date="2016-10" db="EMBL/GenBank/DDBJ databases">
        <authorList>
            <person name="de Groot N.N."/>
        </authorList>
    </citation>
    <scope>NUCLEOTIDE SEQUENCE [LARGE SCALE GENOMIC DNA]</scope>
    <source>
        <strain evidence="4 5">CGMCC 1.10228</strain>
    </source>
</reference>
<dbReference type="PROSITE" id="PS51450">
    <property type="entry name" value="LRR"/>
    <property type="match status" value="1"/>
</dbReference>
<dbReference type="Proteomes" id="UP000198854">
    <property type="component" value="Unassembled WGS sequence"/>
</dbReference>
<proteinExistence type="predicted"/>